<evidence type="ECO:0000256" key="3">
    <source>
        <dbReference type="ARBA" id="ARBA00022737"/>
    </source>
</evidence>
<accession>A0A4P9X7Q7</accession>
<evidence type="ECO:0000256" key="4">
    <source>
        <dbReference type="ARBA" id="ARBA00022771"/>
    </source>
</evidence>
<keyword evidence="3" id="KW-0677">Repeat</keyword>
<evidence type="ECO:0000259" key="8">
    <source>
        <dbReference type="PROSITE" id="PS50157"/>
    </source>
</evidence>
<keyword evidence="6" id="KW-0539">Nucleus</keyword>
<feature type="domain" description="C2H2-type" evidence="8">
    <location>
        <begin position="1"/>
        <end position="28"/>
    </location>
</feature>
<dbReference type="PANTHER" id="PTHR24394">
    <property type="entry name" value="ZINC FINGER PROTEIN"/>
    <property type="match status" value="1"/>
</dbReference>
<keyword evidence="2" id="KW-0479">Metal-binding</keyword>
<feature type="non-terminal residue" evidence="9">
    <location>
        <position position="1"/>
    </location>
</feature>
<gene>
    <name evidence="9" type="ORF">CXG81DRAFT_8382</name>
</gene>
<dbReference type="InterPro" id="IPR036236">
    <property type="entry name" value="Znf_C2H2_sf"/>
</dbReference>
<evidence type="ECO:0000313" key="10">
    <source>
        <dbReference type="Proteomes" id="UP000274922"/>
    </source>
</evidence>
<evidence type="ECO:0000256" key="7">
    <source>
        <dbReference type="PROSITE-ProRule" id="PRU00042"/>
    </source>
</evidence>
<dbReference type="GO" id="GO:0000981">
    <property type="term" value="F:DNA-binding transcription factor activity, RNA polymerase II-specific"/>
    <property type="evidence" value="ECO:0007669"/>
    <property type="project" value="UniProtKB-ARBA"/>
</dbReference>
<dbReference type="GO" id="GO:0005634">
    <property type="term" value="C:nucleus"/>
    <property type="evidence" value="ECO:0007669"/>
    <property type="project" value="UniProtKB-SubCell"/>
</dbReference>
<comment type="subcellular location">
    <subcellularLocation>
        <location evidence="1">Nucleus</location>
    </subcellularLocation>
</comment>
<dbReference type="InterPro" id="IPR013087">
    <property type="entry name" value="Znf_C2H2_type"/>
</dbReference>
<dbReference type="OrthoDB" id="8922241at2759"/>
<dbReference type="PROSITE" id="PS00028">
    <property type="entry name" value="ZINC_FINGER_C2H2_1"/>
    <property type="match status" value="1"/>
</dbReference>
<dbReference type="GO" id="GO:0005694">
    <property type="term" value="C:chromosome"/>
    <property type="evidence" value="ECO:0007669"/>
    <property type="project" value="UniProtKB-ARBA"/>
</dbReference>
<dbReference type="STRING" id="1555241.A0A4P9X7Q7"/>
<dbReference type="SMART" id="SM00355">
    <property type="entry name" value="ZnF_C2H2"/>
    <property type="match status" value="2"/>
</dbReference>
<evidence type="ECO:0000256" key="2">
    <source>
        <dbReference type="ARBA" id="ARBA00022723"/>
    </source>
</evidence>
<evidence type="ECO:0000313" key="9">
    <source>
        <dbReference type="EMBL" id="RKP00991.1"/>
    </source>
</evidence>
<dbReference type="GO" id="GO:0000978">
    <property type="term" value="F:RNA polymerase II cis-regulatory region sequence-specific DNA binding"/>
    <property type="evidence" value="ECO:0007669"/>
    <property type="project" value="UniProtKB-ARBA"/>
</dbReference>
<dbReference type="SUPFAM" id="SSF57667">
    <property type="entry name" value="beta-beta-alpha zinc fingers"/>
    <property type="match status" value="1"/>
</dbReference>
<keyword evidence="10" id="KW-1185">Reference proteome</keyword>
<dbReference type="EMBL" id="ML014189">
    <property type="protein sequence ID" value="RKP00991.1"/>
    <property type="molecule type" value="Genomic_DNA"/>
</dbReference>
<keyword evidence="5" id="KW-0862">Zinc</keyword>
<keyword evidence="4 7" id="KW-0863">Zinc-finger</keyword>
<organism evidence="9 10">
    <name type="scientific">Caulochytrium protostelioides</name>
    <dbReference type="NCBI Taxonomy" id="1555241"/>
    <lineage>
        <taxon>Eukaryota</taxon>
        <taxon>Fungi</taxon>
        <taxon>Fungi incertae sedis</taxon>
        <taxon>Chytridiomycota</taxon>
        <taxon>Chytridiomycota incertae sedis</taxon>
        <taxon>Chytridiomycetes</taxon>
        <taxon>Caulochytriales</taxon>
        <taxon>Caulochytriaceae</taxon>
        <taxon>Caulochytrium</taxon>
    </lineage>
</organism>
<name>A0A4P9X7Q7_9FUNG</name>
<dbReference type="FunFam" id="3.30.160.60:FF:000072">
    <property type="entry name" value="zinc finger protein 143 isoform X1"/>
    <property type="match status" value="1"/>
</dbReference>
<dbReference type="Gene3D" id="3.30.160.60">
    <property type="entry name" value="Classic Zinc Finger"/>
    <property type="match status" value="2"/>
</dbReference>
<protein>
    <recommendedName>
        <fullName evidence="8">C2H2-type domain-containing protein</fullName>
    </recommendedName>
</protein>
<sequence length="59" mass="7030">YRCDVCPATFSRSHDLKRHFFIHTQERPYACATCGKGFARRDALRRHERSLREGRKMTC</sequence>
<evidence type="ECO:0000256" key="1">
    <source>
        <dbReference type="ARBA" id="ARBA00004123"/>
    </source>
</evidence>
<dbReference type="PANTHER" id="PTHR24394:SF29">
    <property type="entry name" value="MYONEURIN"/>
    <property type="match status" value="1"/>
</dbReference>
<dbReference type="Proteomes" id="UP000274922">
    <property type="component" value="Unassembled WGS sequence"/>
</dbReference>
<feature type="non-terminal residue" evidence="9">
    <location>
        <position position="59"/>
    </location>
</feature>
<evidence type="ECO:0000256" key="5">
    <source>
        <dbReference type="ARBA" id="ARBA00022833"/>
    </source>
</evidence>
<dbReference type="AlphaFoldDB" id="A0A4P9X7Q7"/>
<dbReference type="GO" id="GO:0045893">
    <property type="term" value="P:positive regulation of DNA-templated transcription"/>
    <property type="evidence" value="ECO:0007669"/>
    <property type="project" value="UniProtKB-ARBA"/>
</dbReference>
<dbReference type="PROSITE" id="PS50157">
    <property type="entry name" value="ZINC_FINGER_C2H2_2"/>
    <property type="match status" value="2"/>
</dbReference>
<dbReference type="GO" id="GO:0008270">
    <property type="term" value="F:zinc ion binding"/>
    <property type="evidence" value="ECO:0007669"/>
    <property type="project" value="UniProtKB-KW"/>
</dbReference>
<dbReference type="FunFam" id="3.30.160.60:FF:001732">
    <property type="entry name" value="Zgc:162936"/>
    <property type="match status" value="1"/>
</dbReference>
<reference evidence="10" key="1">
    <citation type="journal article" date="2018" name="Nat. Microbiol.">
        <title>Leveraging single-cell genomics to expand the fungal tree of life.</title>
        <authorList>
            <person name="Ahrendt S.R."/>
            <person name="Quandt C.A."/>
            <person name="Ciobanu D."/>
            <person name="Clum A."/>
            <person name="Salamov A."/>
            <person name="Andreopoulos B."/>
            <person name="Cheng J.F."/>
            <person name="Woyke T."/>
            <person name="Pelin A."/>
            <person name="Henrissat B."/>
            <person name="Reynolds N.K."/>
            <person name="Benny G.L."/>
            <person name="Smith M.E."/>
            <person name="James T.Y."/>
            <person name="Grigoriev I.V."/>
        </authorList>
    </citation>
    <scope>NUCLEOTIDE SEQUENCE [LARGE SCALE GENOMIC DNA]</scope>
    <source>
        <strain evidence="10">ATCC 52028</strain>
    </source>
</reference>
<proteinExistence type="predicted"/>
<dbReference type="Pfam" id="PF00096">
    <property type="entry name" value="zf-C2H2"/>
    <property type="match status" value="2"/>
</dbReference>
<feature type="domain" description="C2H2-type" evidence="8">
    <location>
        <begin position="29"/>
        <end position="57"/>
    </location>
</feature>
<evidence type="ECO:0000256" key="6">
    <source>
        <dbReference type="ARBA" id="ARBA00023242"/>
    </source>
</evidence>